<evidence type="ECO:0000313" key="2">
    <source>
        <dbReference type="Proteomes" id="UP001057402"/>
    </source>
</evidence>
<evidence type="ECO:0000313" key="1">
    <source>
        <dbReference type="EMBL" id="KAI4313012.1"/>
    </source>
</evidence>
<proteinExistence type="predicted"/>
<dbReference type="Proteomes" id="UP001057402">
    <property type="component" value="Chromosome 11"/>
</dbReference>
<accession>A0ACB9LPF2</accession>
<dbReference type="EMBL" id="CM042890">
    <property type="protein sequence ID" value="KAI4313012.1"/>
    <property type="molecule type" value="Genomic_DNA"/>
</dbReference>
<reference evidence="2" key="1">
    <citation type="journal article" date="2023" name="Front. Plant Sci.">
        <title>Chromosomal-level genome assembly of Melastoma candidum provides insights into trichome evolution.</title>
        <authorList>
            <person name="Zhong Y."/>
            <person name="Wu W."/>
            <person name="Sun C."/>
            <person name="Zou P."/>
            <person name="Liu Y."/>
            <person name="Dai S."/>
            <person name="Zhou R."/>
        </authorList>
    </citation>
    <scope>NUCLEOTIDE SEQUENCE [LARGE SCALE GENOMIC DNA]</scope>
</reference>
<name>A0ACB9LPF2_9MYRT</name>
<protein>
    <submittedName>
        <fullName evidence="1">Uncharacterized protein</fullName>
    </submittedName>
</protein>
<comment type="caution">
    <text evidence="1">The sequence shown here is derived from an EMBL/GenBank/DDBJ whole genome shotgun (WGS) entry which is preliminary data.</text>
</comment>
<gene>
    <name evidence="1" type="ORF">MLD38_037792</name>
</gene>
<keyword evidence="2" id="KW-1185">Reference proteome</keyword>
<sequence length="108" mass="12293">MCHFSKCCLVEHTRGGIETRPLYTWRNPPQVCKRKGVGRGVLKTRPWDLVLKRIFPNVKDPRGKFALNYEGPFIAKHDFSGGATILTKMDGGELSQLINADALRRFYT</sequence>
<organism evidence="1 2">
    <name type="scientific">Melastoma candidum</name>
    <dbReference type="NCBI Taxonomy" id="119954"/>
    <lineage>
        <taxon>Eukaryota</taxon>
        <taxon>Viridiplantae</taxon>
        <taxon>Streptophyta</taxon>
        <taxon>Embryophyta</taxon>
        <taxon>Tracheophyta</taxon>
        <taxon>Spermatophyta</taxon>
        <taxon>Magnoliopsida</taxon>
        <taxon>eudicotyledons</taxon>
        <taxon>Gunneridae</taxon>
        <taxon>Pentapetalae</taxon>
        <taxon>rosids</taxon>
        <taxon>malvids</taxon>
        <taxon>Myrtales</taxon>
        <taxon>Melastomataceae</taxon>
        <taxon>Melastomatoideae</taxon>
        <taxon>Melastomateae</taxon>
        <taxon>Melastoma</taxon>
    </lineage>
</organism>